<keyword evidence="2" id="KW-1185">Reference proteome</keyword>
<name>A0A6A6ZTB3_9PLEO</name>
<proteinExistence type="predicted"/>
<sequence length="108" mass="12063">MQSLQCVWLPHLSSLTLRCAVLETRALQTLLLSHKKTLECLALHSVSLVGESRHAVWALILDDMSSLDEIYIATVKEDCQSGNPERHHFSLVGRAEVMEGLADRLGRL</sequence>
<evidence type="ECO:0000313" key="1">
    <source>
        <dbReference type="EMBL" id="KAF2824008.1"/>
    </source>
</evidence>
<dbReference type="AlphaFoldDB" id="A0A6A6ZTB3"/>
<accession>A0A6A6ZTB3</accession>
<protein>
    <submittedName>
        <fullName evidence="1">Uncharacterized protein</fullName>
    </submittedName>
</protein>
<dbReference type="EMBL" id="MU006231">
    <property type="protein sequence ID" value="KAF2824008.1"/>
    <property type="molecule type" value="Genomic_DNA"/>
</dbReference>
<dbReference type="Proteomes" id="UP000799424">
    <property type="component" value="Unassembled WGS sequence"/>
</dbReference>
<gene>
    <name evidence="1" type="ORF">CC86DRAFT_62754</name>
</gene>
<reference evidence="1" key="1">
    <citation type="journal article" date="2020" name="Stud. Mycol.">
        <title>101 Dothideomycetes genomes: a test case for predicting lifestyles and emergence of pathogens.</title>
        <authorList>
            <person name="Haridas S."/>
            <person name="Albert R."/>
            <person name="Binder M."/>
            <person name="Bloem J."/>
            <person name="Labutti K."/>
            <person name="Salamov A."/>
            <person name="Andreopoulos B."/>
            <person name="Baker S."/>
            <person name="Barry K."/>
            <person name="Bills G."/>
            <person name="Bluhm B."/>
            <person name="Cannon C."/>
            <person name="Castanera R."/>
            <person name="Culley D."/>
            <person name="Daum C."/>
            <person name="Ezra D."/>
            <person name="Gonzalez J."/>
            <person name="Henrissat B."/>
            <person name="Kuo A."/>
            <person name="Liang C."/>
            <person name="Lipzen A."/>
            <person name="Lutzoni F."/>
            <person name="Magnuson J."/>
            <person name="Mondo S."/>
            <person name="Nolan M."/>
            <person name="Ohm R."/>
            <person name="Pangilinan J."/>
            <person name="Park H.-J."/>
            <person name="Ramirez L."/>
            <person name="Alfaro M."/>
            <person name="Sun H."/>
            <person name="Tritt A."/>
            <person name="Yoshinaga Y."/>
            <person name="Zwiers L.-H."/>
            <person name="Turgeon B."/>
            <person name="Goodwin S."/>
            <person name="Spatafora J."/>
            <person name="Crous P."/>
            <person name="Grigoriev I."/>
        </authorList>
    </citation>
    <scope>NUCLEOTIDE SEQUENCE</scope>
    <source>
        <strain evidence="1">CBS 113818</strain>
    </source>
</reference>
<organism evidence="1 2">
    <name type="scientific">Ophiobolus disseminans</name>
    <dbReference type="NCBI Taxonomy" id="1469910"/>
    <lineage>
        <taxon>Eukaryota</taxon>
        <taxon>Fungi</taxon>
        <taxon>Dikarya</taxon>
        <taxon>Ascomycota</taxon>
        <taxon>Pezizomycotina</taxon>
        <taxon>Dothideomycetes</taxon>
        <taxon>Pleosporomycetidae</taxon>
        <taxon>Pleosporales</taxon>
        <taxon>Pleosporineae</taxon>
        <taxon>Phaeosphaeriaceae</taxon>
        <taxon>Ophiobolus</taxon>
    </lineage>
</organism>
<evidence type="ECO:0000313" key="2">
    <source>
        <dbReference type="Proteomes" id="UP000799424"/>
    </source>
</evidence>